<dbReference type="InterPro" id="IPR020476">
    <property type="entry name" value="Nudix_hydrolase"/>
</dbReference>
<proteinExistence type="inferred from homology"/>
<protein>
    <submittedName>
        <fullName evidence="7">NUDIX domain-containing protein</fullName>
    </submittedName>
</protein>
<dbReference type="RefSeq" id="WP_260219555.1">
    <property type="nucleotide sequence ID" value="NZ_JAJAGO010000009.1"/>
</dbReference>
<dbReference type="EMBL" id="JAJAGO010000009">
    <property type="protein sequence ID" value="MCT2592234.1"/>
    <property type="molecule type" value="Genomic_DNA"/>
</dbReference>
<organism evidence="7 8">
    <name type="scientific">Streptomyces gossypii</name>
    <dbReference type="NCBI Taxonomy" id="2883101"/>
    <lineage>
        <taxon>Bacteria</taxon>
        <taxon>Bacillati</taxon>
        <taxon>Actinomycetota</taxon>
        <taxon>Actinomycetes</taxon>
        <taxon>Kitasatosporales</taxon>
        <taxon>Streptomycetaceae</taxon>
        <taxon>Streptomyces</taxon>
    </lineage>
</organism>
<feature type="domain" description="Nudix hydrolase" evidence="6">
    <location>
        <begin position="13"/>
        <end position="150"/>
    </location>
</feature>
<reference evidence="7 8" key="1">
    <citation type="submission" date="2021-10" db="EMBL/GenBank/DDBJ databases">
        <title>Streptomyces gossypii sp. nov., isolated from soil collected from cotton field.</title>
        <authorList>
            <person name="Ge X."/>
            <person name="Chen X."/>
            <person name="Liu W."/>
        </authorList>
    </citation>
    <scope>NUCLEOTIDE SEQUENCE [LARGE SCALE GENOMIC DNA]</scope>
    <source>
        <strain evidence="7 8">N2-109</strain>
    </source>
</reference>
<dbReference type="PANTHER" id="PTHR43046:SF12">
    <property type="entry name" value="GDP-MANNOSE MANNOSYL HYDROLASE"/>
    <property type="match status" value="1"/>
</dbReference>
<evidence type="ECO:0000256" key="1">
    <source>
        <dbReference type="ARBA" id="ARBA00001946"/>
    </source>
</evidence>
<gene>
    <name evidence="7" type="ORF">LHJ74_20400</name>
</gene>
<evidence type="ECO:0000259" key="6">
    <source>
        <dbReference type="PROSITE" id="PS51462"/>
    </source>
</evidence>
<dbReference type="PROSITE" id="PS51462">
    <property type="entry name" value="NUDIX"/>
    <property type="match status" value="1"/>
</dbReference>
<comment type="similarity">
    <text evidence="2 5">Belongs to the Nudix hydrolase family.</text>
</comment>
<name>A0ABT2JXQ7_9ACTN</name>
<dbReference type="Proteomes" id="UP001156389">
    <property type="component" value="Unassembled WGS sequence"/>
</dbReference>
<accession>A0ABT2JXQ7</accession>
<comment type="caution">
    <text evidence="7">The sequence shown here is derived from an EMBL/GenBank/DDBJ whole genome shotgun (WGS) entry which is preliminary data.</text>
</comment>
<comment type="cofactor">
    <cofactor evidence="1">
        <name>Mg(2+)</name>
        <dbReference type="ChEBI" id="CHEBI:18420"/>
    </cofactor>
</comment>
<dbReference type="Gene3D" id="3.90.79.10">
    <property type="entry name" value="Nucleoside Triphosphate Pyrophosphohydrolase"/>
    <property type="match status" value="1"/>
</dbReference>
<dbReference type="Pfam" id="PF00293">
    <property type="entry name" value="NUDIX"/>
    <property type="match status" value="1"/>
</dbReference>
<sequence length="170" mass="18048">MSHADIDPARPPARRLGCVALLTDESGHVLMVNPTYKPGWILPGGGARAGERIADAAARELLEETGLVRTFTHYLTLDQVPASADGTSAEGLNVVCDGGVLTPAEARALRVPVGAAAELSACSLISPRDLSWYAKPYQERRIYQALQALERGNELPLLELGDPTGPAPVR</sequence>
<evidence type="ECO:0000256" key="4">
    <source>
        <dbReference type="ARBA" id="ARBA00022842"/>
    </source>
</evidence>
<dbReference type="InterPro" id="IPR015797">
    <property type="entry name" value="NUDIX_hydrolase-like_dom_sf"/>
</dbReference>
<evidence type="ECO:0000313" key="8">
    <source>
        <dbReference type="Proteomes" id="UP001156389"/>
    </source>
</evidence>
<keyword evidence="8" id="KW-1185">Reference proteome</keyword>
<evidence type="ECO:0000313" key="7">
    <source>
        <dbReference type="EMBL" id="MCT2592234.1"/>
    </source>
</evidence>
<dbReference type="InterPro" id="IPR000086">
    <property type="entry name" value="NUDIX_hydrolase_dom"/>
</dbReference>
<evidence type="ECO:0000256" key="3">
    <source>
        <dbReference type="ARBA" id="ARBA00022801"/>
    </source>
</evidence>
<dbReference type="PROSITE" id="PS00893">
    <property type="entry name" value="NUDIX_BOX"/>
    <property type="match status" value="1"/>
</dbReference>
<keyword evidence="4" id="KW-0460">Magnesium</keyword>
<evidence type="ECO:0000256" key="5">
    <source>
        <dbReference type="RuleBase" id="RU003476"/>
    </source>
</evidence>
<keyword evidence="3 5" id="KW-0378">Hydrolase</keyword>
<dbReference type="PRINTS" id="PR00502">
    <property type="entry name" value="NUDIXFAMILY"/>
</dbReference>
<dbReference type="SUPFAM" id="SSF55811">
    <property type="entry name" value="Nudix"/>
    <property type="match status" value="1"/>
</dbReference>
<evidence type="ECO:0000256" key="2">
    <source>
        <dbReference type="ARBA" id="ARBA00005582"/>
    </source>
</evidence>
<dbReference type="InterPro" id="IPR020084">
    <property type="entry name" value="NUDIX_hydrolase_CS"/>
</dbReference>
<dbReference type="PANTHER" id="PTHR43046">
    <property type="entry name" value="GDP-MANNOSE MANNOSYL HYDROLASE"/>
    <property type="match status" value="1"/>
</dbReference>